<accession>A0AA38F001</accession>
<dbReference type="PROSITE" id="PS50882">
    <property type="entry name" value="YTH"/>
    <property type="match status" value="1"/>
</dbReference>
<organism evidence="3 4">
    <name type="scientific">Taxus chinensis</name>
    <name type="common">Chinese yew</name>
    <name type="synonym">Taxus wallichiana var. chinensis</name>
    <dbReference type="NCBI Taxonomy" id="29808"/>
    <lineage>
        <taxon>Eukaryota</taxon>
        <taxon>Viridiplantae</taxon>
        <taxon>Streptophyta</taxon>
        <taxon>Embryophyta</taxon>
        <taxon>Tracheophyta</taxon>
        <taxon>Spermatophyta</taxon>
        <taxon>Pinopsida</taxon>
        <taxon>Pinidae</taxon>
        <taxon>Conifers II</taxon>
        <taxon>Cupressales</taxon>
        <taxon>Taxaceae</taxon>
        <taxon>Taxus</taxon>
    </lineage>
</organism>
<dbReference type="PANTHER" id="PTHR12357:SF89">
    <property type="entry name" value="YTH DOMAIN-CONTAINING FAMILY PROTEIN"/>
    <property type="match status" value="1"/>
</dbReference>
<protein>
    <recommendedName>
        <fullName evidence="2">YTH domain-containing protein</fullName>
    </recommendedName>
</protein>
<evidence type="ECO:0000313" key="3">
    <source>
        <dbReference type="EMBL" id="KAH9288489.1"/>
    </source>
</evidence>
<dbReference type="OMA" id="GGCPIFF"/>
<dbReference type="Proteomes" id="UP000824469">
    <property type="component" value="Unassembled WGS sequence"/>
</dbReference>
<keyword evidence="4" id="KW-1185">Reference proteome</keyword>
<dbReference type="InterPro" id="IPR007275">
    <property type="entry name" value="YTH_domain"/>
</dbReference>
<dbReference type="GO" id="GO:0061157">
    <property type="term" value="P:mRNA destabilization"/>
    <property type="evidence" value="ECO:0007669"/>
    <property type="project" value="TreeGrafter"/>
</dbReference>
<comment type="caution">
    <text evidence="3">The sequence shown here is derived from an EMBL/GenBank/DDBJ whole genome shotgun (WGS) entry which is preliminary data.</text>
</comment>
<reference evidence="3 4" key="1">
    <citation type="journal article" date="2021" name="Nat. Plants">
        <title>The Taxus genome provides insights into paclitaxel biosynthesis.</title>
        <authorList>
            <person name="Xiong X."/>
            <person name="Gou J."/>
            <person name="Liao Q."/>
            <person name="Li Y."/>
            <person name="Zhou Q."/>
            <person name="Bi G."/>
            <person name="Li C."/>
            <person name="Du R."/>
            <person name="Wang X."/>
            <person name="Sun T."/>
            <person name="Guo L."/>
            <person name="Liang H."/>
            <person name="Lu P."/>
            <person name="Wu Y."/>
            <person name="Zhang Z."/>
            <person name="Ro D.K."/>
            <person name="Shang Y."/>
            <person name="Huang S."/>
            <person name="Yan J."/>
        </authorList>
    </citation>
    <scope>NUCLEOTIDE SEQUENCE [LARGE SCALE GENOMIC DNA]</scope>
    <source>
        <strain evidence="3">Ta-2019</strain>
    </source>
</reference>
<evidence type="ECO:0000259" key="2">
    <source>
        <dbReference type="PROSITE" id="PS50882"/>
    </source>
</evidence>
<feature type="compositionally biased region" description="Acidic residues" evidence="1">
    <location>
        <begin position="614"/>
        <end position="631"/>
    </location>
</feature>
<dbReference type="InterPro" id="IPR045168">
    <property type="entry name" value="YTH_prot"/>
</dbReference>
<dbReference type="GO" id="GO:0005737">
    <property type="term" value="C:cytoplasm"/>
    <property type="evidence" value="ECO:0007669"/>
    <property type="project" value="TreeGrafter"/>
</dbReference>
<feature type="domain" description="YTH" evidence="2">
    <location>
        <begin position="426"/>
        <end position="567"/>
    </location>
</feature>
<evidence type="ECO:0000313" key="4">
    <source>
        <dbReference type="Proteomes" id="UP000824469"/>
    </source>
</evidence>
<dbReference type="SMR" id="A0AA38F001"/>
<dbReference type="PANTHER" id="PTHR12357">
    <property type="entry name" value="YTH YT521-B HOMOLOGY DOMAIN-CONTAINING"/>
    <property type="match status" value="1"/>
</dbReference>
<dbReference type="Pfam" id="PF04146">
    <property type="entry name" value="YTH"/>
    <property type="match status" value="1"/>
</dbReference>
<sequence>MASDTDSVNQICEKVEALEINSKPISKAEDEKTLHKLSNISKENKETRVSGLPSTSQPVAVDARNDVASSAYIAPSSHPAPLVYSYGVNSPQSHVLGTDGYQRSPFVNDFGYHFTAYQNEATPFLYPSFDGGYPSQTFYSHVETPITALGTENVYYGYQSQHPGSLYQHVHYPEYQCWAFPSDNPPLEAVRTVQEDLGIQGAYFHGIQSGNNYFSEGRPEFQSYLLPSHGSYGRGSLPSAFTSSVPLEVANHYDRPVMLPWTDPRNVGNHQSNGFSSGIHTTIGQFVPAVQFPPVQQAVYSYHGATNLHPRRSFLSGVPSSSTQLRISDGVIPYQIETRDNDPEWVVGNKRLVGNQNHFDDGQRIPGGSSDAMQHPTRRPINEELASSGQAKGQNRFSDRVNEILSVLGDRNSYNRSDFITKYHDAKFFVIKSYSEDDIHKSIKYNVWASTPNGNQKLNQAYQDAQLRAGDKPGGCPIFFFFSVNGSGRFCGVAEMVGPVDFSKNMDFWQQDTWTGNFSVKWHIIKDIPNSKLRHIILENNDNKPVTNSRDTQEINIQEGLEMLDIFKNYRSQSSLVDEFYLYESRQRVLQEKRAKQKAHLQTEQGGMRRGEMDDGEEDEYTLGDSDDDEPNELKNKVTNNKLPKYIVQHLPLVHFPRDQYPPQVELEELVYHASTFNHLECNELGIAHLFSDHPPLPPRYFSKIGVAVKEKVPESKEEEIAFSPLDDEECIVSCKLSRDTWKYYALPT</sequence>
<name>A0AA38F001_TAXCH</name>
<evidence type="ECO:0000256" key="1">
    <source>
        <dbReference type="SAM" id="MobiDB-lite"/>
    </source>
</evidence>
<dbReference type="EMBL" id="JAHRHJ020003813">
    <property type="protein sequence ID" value="KAH9288489.1"/>
    <property type="molecule type" value="Genomic_DNA"/>
</dbReference>
<feature type="region of interest" description="Disordered" evidence="1">
    <location>
        <begin position="594"/>
        <end position="637"/>
    </location>
</feature>
<dbReference type="AlphaFoldDB" id="A0AA38F001"/>
<proteinExistence type="predicted"/>
<dbReference type="Gene3D" id="3.10.590.10">
    <property type="entry name" value="ph1033 like domains"/>
    <property type="match status" value="1"/>
</dbReference>
<dbReference type="CDD" id="cd21134">
    <property type="entry name" value="YTH"/>
    <property type="match status" value="1"/>
</dbReference>
<feature type="region of interest" description="Disordered" evidence="1">
    <location>
        <begin position="356"/>
        <end position="376"/>
    </location>
</feature>
<gene>
    <name evidence="3" type="ORF">KI387_032606</name>
</gene>
<dbReference type="GO" id="GO:0003729">
    <property type="term" value="F:mRNA binding"/>
    <property type="evidence" value="ECO:0007669"/>
    <property type="project" value="TreeGrafter"/>
</dbReference>